<sequence length="267" mass="27549">MEECTARVRIDLVLGHVVALSILLALLASTIAGWPQSPETTLPALLISLLLVVPAHEAVHVAAAKILGAGRVRVEPLIFWRYLVVGVAMGFSSPLSLARWSLTALAPLVTLSPLFLALSGLGGDLGALFSASFLFNTVGSSGDLVLLLLAASAGARARVLDEGGAIRILGARPKTWTALLLEGVYAFVVSLIVLGLALLTVASALRQSLAVAGVVLAEYARVDNGFRVGTGPGVPLAALLAALVFLAVRGRGRARRLLSALEAGCNP</sequence>
<gene>
    <name evidence="2" type="ORF">ENV17_07120</name>
</gene>
<comment type="caution">
    <text evidence="2">The sequence shown here is derived from an EMBL/GenBank/DDBJ whole genome shotgun (WGS) entry which is preliminary data.</text>
</comment>
<name>A0A7C4BBC9_THEPE</name>
<feature type="transmembrane region" description="Helical" evidence="1">
    <location>
        <begin position="44"/>
        <end position="67"/>
    </location>
</feature>
<evidence type="ECO:0000256" key="1">
    <source>
        <dbReference type="SAM" id="Phobius"/>
    </source>
</evidence>
<proteinExistence type="predicted"/>
<evidence type="ECO:0000313" key="2">
    <source>
        <dbReference type="EMBL" id="HGI44138.1"/>
    </source>
</evidence>
<organism evidence="2">
    <name type="scientific">Thermofilum pendens</name>
    <dbReference type="NCBI Taxonomy" id="2269"/>
    <lineage>
        <taxon>Archaea</taxon>
        <taxon>Thermoproteota</taxon>
        <taxon>Thermoprotei</taxon>
        <taxon>Thermofilales</taxon>
        <taxon>Thermofilaceae</taxon>
        <taxon>Thermofilum</taxon>
    </lineage>
</organism>
<evidence type="ECO:0008006" key="3">
    <source>
        <dbReference type="Google" id="ProtNLM"/>
    </source>
</evidence>
<accession>A0A7C4BBC9</accession>
<feature type="transmembrane region" description="Helical" evidence="1">
    <location>
        <begin position="114"/>
        <end position="135"/>
    </location>
</feature>
<keyword evidence="1" id="KW-0812">Transmembrane</keyword>
<feature type="transmembrane region" description="Helical" evidence="1">
    <location>
        <begin position="225"/>
        <end position="248"/>
    </location>
</feature>
<keyword evidence="1" id="KW-0472">Membrane</keyword>
<dbReference type="AlphaFoldDB" id="A0A7C4BBC9"/>
<feature type="transmembrane region" description="Helical" evidence="1">
    <location>
        <begin position="12"/>
        <end position="32"/>
    </location>
</feature>
<feature type="transmembrane region" description="Helical" evidence="1">
    <location>
        <begin position="79"/>
        <end position="102"/>
    </location>
</feature>
<protein>
    <recommendedName>
        <fullName evidence="3">DUF3267 domain-containing protein</fullName>
    </recommendedName>
</protein>
<reference evidence="2" key="1">
    <citation type="journal article" date="2020" name="mSystems">
        <title>Genome- and Community-Level Interaction Insights into Carbon Utilization and Element Cycling Functions of Hydrothermarchaeota in Hydrothermal Sediment.</title>
        <authorList>
            <person name="Zhou Z."/>
            <person name="Liu Y."/>
            <person name="Xu W."/>
            <person name="Pan J."/>
            <person name="Luo Z.H."/>
            <person name="Li M."/>
        </authorList>
    </citation>
    <scope>NUCLEOTIDE SEQUENCE [LARGE SCALE GENOMIC DNA]</scope>
    <source>
        <strain evidence="2">SpSt-735</strain>
    </source>
</reference>
<dbReference type="EMBL" id="DTFI01000195">
    <property type="protein sequence ID" value="HGI44138.1"/>
    <property type="molecule type" value="Genomic_DNA"/>
</dbReference>
<dbReference type="Pfam" id="PF11667">
    <property type="entry name" value="DUF3267"/>
    <property type="match status" value="1"/>
</dbReference>
<feature type="transmembrane region" description="Helical" evidence="1">
    <location>
        <begin position="184"/>
        <end position="205"/>
    </location>
</feature>
<dbReference type="InterPro" id="IPR021683">
    <property type="entry name" value="DUF3267"/>
</dbReference>
<keyword evidence="1" id="KW-1133">Transmembrane helix</keyword>